<evidence type="ECO:0000256" key="17">
    <source>
        <dbReference type="SAM" id="MobiDB-lite"/>
    </source>
</evidence>
<name>A0A8H5H1N3_9AGAR</name>
<sequence>MSALSPLRAVRARAGLPIRNGTIQSKRLASGSPHFNEPSGLLFGEKPLPPGQKRVKEGWENIWYFGMFGSMGFAAVMLYYKPDTSIQTWALLEAKERMEARGEKYQYEPSTTSSTS</sequence>
<comment type="subunit">
    <text evidence="16">Complex I is composed of 45 different subunits. Interacts with BCAP31.</text>
</comment>
<keyword evidence="20" id="KW-1185">Reference proteome</keyword>
<keyword evidence="13 18" id="KW-0472">Membrane</keyword>
<feature type="region of interest" description="Disordered" evidence="17">
    <location>
        <begin position="27"/>
        <end position="49"/>
    </location>
</feature>
<proteinExistence type="inferred from homology"/>
<comment type="similarity">
    <text evidence="3">Belongs to the complex I NDUFB11 subunit family.</text>
</comment>
<keyword evidence="12" id="KW-0496">Mitochondrion</keyword>
<evidence type="ECO:0000256" key="18">
    <source>
        <dbReference type="SAM" id="Phobius"/>
    </source>
</evidence>
<feature type="transmembrane region" description="Helical" evidence="18">
    <location>
        <begin position="62"/>
        <end position="80"/>
    </location>
</feature>
<evidence type="ECO:0000256" key="14">
    <source>
        <dbReference type="ARBA" id="ARBA00030753"/>
    </source>
</evidence>
<evidence type="ECO:0000256" key="3">
    <source>
        <dbReference type="ARBA" id="ARBA00008915"/>
    </source>
</evidence>
<gene>
    <name evidence="19" type="ORF">D9758_000213</name>
</gene>
<comment type="function">
    <text evidence="1">Accessory subunit of the mitochondrial membrane respiratory chain NADH dehydrogenase (Complex I), that is believed not to be involved in catalysis. Complex I functions in the transfer of electrons from NADH to the respiratory chain. The immediate electron acceptor for the enzyme is believed to be ubiquinone.</text>
</comment>
<protein>
    <recommendedName>
        <fullName evidence="4">NADH dehydrogenase [ubiquinone] 1 beta subcomplex subunit 11, mitochondrial</fullName>
    </recommendedName>
    <alternativeName>
        <fullName evidence="15">Complex I-ESSS</fullName>
    </alternativeName>
    <alternativeName>
        <fullName evidence="14">NADH-ubiquinone oxidoreductase ESSS subunit</fullName>
    </alternativeName>
</protein>
<evidence type="ECO:0000256" key="4">
    <source>
        <dbReference type="ARBA" id="ARBA00018632"/>
    </source>
</evidence>
<keyword evidence="9" id="KW-0809">Transit peptide</keyword>
<keyword evidence="11 18" id="KW-1133">Transmembrane helix</keyword>
<keyword evidence="6" id="KW-0679">Respiratory chain</keyword>
<evidence type="ECO:0000256" key="1">
    <source>
        <dbReference type="ARBA" id="ARBA00003195"/>
    </source>
</evidence>
<dbReference type="AlphaFoldDB" id="A0A8H5H1N3"/>
<evidence type="ECO:0000256" key="13">
    <source>
        <dbReference type="ARBA" id="ARBA00023136"/>
    </source>
</evidence>
<dbReference type="GO" id="GO:0005743">
    <property type="term" value="C:mitochondrial inner membrane"/>
    <property type="evidence" value="ECO:0007669"/>
    <property type="project" value="UniProtKB-SubCell"/>
</dbReference>
<reference evidence="19 20" key="1">
    <citation type="journal article" date="2020" name="ISME J.">
        <title>Uncovering the hidden diversity of litter-decomposition mechanisms in mushroom-forming fungi.</title>
        <authorList>
            <person name="Floudas D."/>
            <person name="Bentzer J."/>
            <person name="Ahren D."/>
            <person name="Johansson T."/>
            <person name="Persson P."/>
            <person name="Tunlid A."/>
        </authorList>
    </citation>
    <scope>NUCLEOTIDE SEQUENCE [LARGE SCALE GENOMIC DNA]</scope>
    <source>
        <strain evidence="19 20">CBS 291.85</strain>
    </source>
</reference>
<evidence type="ECO:0000256" key="10">
    <source>
        <dbReference type="ARBA" id="ARBA00022982"/>
    </source>
</evidence>
<dbReference type="Proteomes" id="UP000559256">
    <property type="component" value="Unassembled WGS sequence"/>
</dbReference>
<evidence type="ECO:0000256" key="7">
    <source>
        <dbReference type="ARBA" id="ARBA00022692"/>
    </source>
</evidence>
<evidence type="ECO:0000256" key="6">
    <source>
        <dbReference type="ARBA" id="ARBA00022660"/>
    </source>
</evidence>
<evidence type="ECO:0000256" key="11">
    <source>
        <dbReference type="ARBA" id="ARBA00022989"/>
    </source>
</evidence>
<keyword evidence="5" id="KW-0813">Transport</keyword>
<keyword evidence="10" id="KW-0249">Electron transport</keyword>
<accession>A0A8H5H1N3</accession>
<comment type="caution">
    <text evidence="19">The sequence shown here is derived from an EMBL/GenBank/DDBJ whole genome shotgun (WGS) entry which is preliminary data.</text>
</comment>
<evidence type="ECO:0000313" key="19">
    <source>
        <dbReference type="EMBL" id="KAF5374775.1"/>
    </source>
</evidence>
<dbReference type="InterPro" id="IPR019329">
    <property type="entry name" value="NADH_UbQ_OxRdtase_ESSS_su"/>
</dbReference>
<keyword evidence="7 18" id="KW-0812">Transmembrane</keyword>
<evidence type="ECO:0000256" key="9">
    <source>
        <dbReference type="ARBA" id="ARBA00022946"/>
    </source>
</evidence>
<evidence type="ECO:0000313" key="20">
    <source>
        <dbReference type="Proteomes" id="UP000559256"/>
    </source>
</evidence>
<dbReference type="EMBL" id="JAACJM010000001">
    <property type="protein sequence ID" value="KAF5374775.1"/>
    <property type="molecule type" value="Genomic_DNA"/>
</dbReference>
<evidence type="ECO:0000256" key="2">
    <source>
        <dbReference type="ARBA" id="ARBA00004434"/>
    </source>
</evidence>
<dbReference type="PANTHER" id="PTHR40637">
    <property type="entry name" value="ESSS SUBUNIT OF NADH:UBIQUINONE OXIDOREDUCTASE (COMPLEX I) PROTEIN"/>
    <property type="match status" value="1"/>
</dbReference>
<comment type="subcellular location">
    <subcellularLocation>
        <location evidence="2">Mitochondrion inner membrane</location>
        <topology evidence="2">Single-pass membrane protein</topology>
    </subcellularLocation>
</comment>
<evidence type="ECO:0000256" key="16">
    <source>
        <dbReference type="ARBA" id="ARBA00046528"/>
    </source>
</evidence>
<dbReference type="PANTHER" id="PTHR40637:SF1">
    <property type="entry name" value="ESSS SUBUNIT OF NADH:UBIQUINONE OXIDOREDUCTASE (COMPLEX I) PROTEIN"/>
    <property type="match status" value="1"/>
</dbReference>
<evidence type="ECO:0000256" key="8">
    <source>
        <dbReference type="ARBA" id="ARBA00022792"/>
    </source>
</evidence>
<dbReference type="Pfam" id="PF10183">
    <property type="entry name" value="ESSS"/>
    <property type="match status" value="1"/>
</dbReference>
<keyword evidence="8" id="KW-0999">Mitochondrion inner membrane</keyword>
<evidence type="ECO:0000256" key="15">
    <source>
        <dbReference type="ARBA" id="ARBA00031387"/>
    </source>
</evidence>
<dbReference type="OrthoDB" id="2147978at2759"/>
<evidence type="ECO:0000256" key="5">
    <source>
        <dbReference type="ARBA" id="ARBA00022448"/>
    </source>
</evidence>
<organism evidence="19 20">
    <name type="scientific">Tetrapyrgos nigripes</name>
    <dbReference type="NCBI Taxonomy" id="182062"/>
    <lineage>
        <taxon>Eukaryota</taxon>
        <taxon>Fungi</taxon>
        <taxon>Dikarya</taxon>
        <taxon>Basidiomycota</taxon>
        <taxon>Agaricomycotina</taxon>
        <taxon>Agaricomycetes</taxon>
        <taxon>Agaricomycetidae</taxon>
        <taxon>Agaricales</taxon>
        <taxon>Marasmiineae</taxon>
        <taxon>Marasmiaceae</taxon>
        <taxon>Tetrapyrgos</taxon>
    </lineage>
</organism>
<evidence type="ECO:0000256" key="12">
    <source>
        <dbReference type="ARBA" id="ARBA00023128"/>
    </source>
</evidence>